<feature type="region of interest" description="Disordered" evidence="1">
    <location>
        <begin position="1"/>
        <end position="51"/>
    </location>
</feature>
<dbReference type="AlphaFoldDB" id="A0AAV4QAD5"/>
<proteinExistence type="predicted"/>
<evidence type="ECO:0000313" key="2">
    <source>
        <dbReference type="EMBL" id="GIY06405.1"/>
    </source>
</evidence>
<accession>A0AAV4QAD5</accession>
<dbReference type="EMBL" id="BPLQ01004205">
    <property type="protein sequence ID" value="GIY06405.1"/>
    <property type="molecule type" value="Genomic_DNA"/>
</dbReference>
<evidence type="ECO:0000256" key="1">
    <source>
        <dbReference type="SAM" id="MobiDB-lite"/>
    </source>
</evidence>
<keyword evidence="3" id="KW-1185">Reference proteome</keyword>
<name>A0AAV4QAD5_9ARAC</name>
<dbReference type="Proteomes" id="UP001054837">
    <property type="component" value="Unassembled WGS sequence"/>
</dbReference>
<reference evidence="2 3" key="1">
    <citation type="submission" date="2021-06" db="EMBL/GenBank/DDBJ databases">
        <title>Caerostris darwini draft genome.</title>
        <authorList>
            <person name="Kono N."/>
            <person name="Arakawa K."/>
        </authorList>
    </citation>
    <scope>NUCLEOTIDE SEQUENCE [LARGE SCALE GENOMIC DNA]</scope>
</reference>
<organism evidence="2 3">
    <name type="scientific">Caerostris darwini</name>
    <dbReference type="NCBI Taxonomy" id="1538125"/>
    <lineage>
        <taxon>Eukaryota</taxon>
        <taxon>Metazoa</taxon>
        <taxon>Ecdysozoa</taxon>
        <taxon>Arthropoda</taxon>
        <taxon>Chelicerata</taxon>
        <taxon>Arachnida</taxon>
        <taxon>Araneae</taxon>
        <taxon>Araneomorphae</taxon>
        <taxon>Entelegynae</taxon>
        <taxon>Araneoidea</taxon>
        <taxon>Araneidae</taxon>
        <taxon>Caerostris</taxon>
    </lineage>
</organism>
<comment type="caution">
    <text evidence="2">The sequence shown here is derived from an EMBL/GenBank/DDBJ whole genome shotgun (WGS) entry which is preliminary data.</text>
</comment>
<sequence>MEYLLRSNLSSKSNTPIKYYSKKSKPEPKTRAPPKNIAGTAPEKAPNDKRSFCFANDPPVSLLANSTSTLFSLAARRAKRFRARERRKTARTKRIPFNRGSRGHTFRDVTNYALLTLRESVNSAGDQNDSAFRVIENIGEVLLPTAPLPAVDTEWR</sequence>
<gene>
    <name evidence="2" type="ORF">CDAR_127681</name>
</gene>
<evidence type="ECO:0000313" key="3">
    <source>
        <dbReference type="Proteomes" id="UP001054837"/>
    </source>
</evidence>
<feature type="compositionally biased region" description="Polar residues" evidence="1">
    <location>
        <begin position="7"/>
        <end position="16"/>
    </location>
</feature>
<protein>
    <submittedName>
        <fullName evidence="2">Uncharacterized protein</fullName>
    </submittedName>
</protein>